<feature type="transmembrane region" description="Helical" evidence="2">
    <location>
        <begin position="87"/>
        <end position="105"/>
    </location>
</feature>
<organism evidence="3 4">
    <name type="scientific">Olea europaea subsp. europaea</name>
    <dbReference type="NCBI Taxonomy" id="158383"/>
    <lineage>
        <taxon>Eukaryota</taxon>
        <taxon>Viridiplantae</taxon>
        <taxon>Streptophyta</taxon>
        <taxon>Embryophyta</taxon>
        <taxon>Tracheophyta</taxon>
        <taxon>Spermatophyta</taxon>
        <taxon>Magnoliopsida</taxon>
        <taxon>eudicotyledons</taxon>
        <taxon>Gunneridae</taxon>
        <taxon>Pentapetalae</taxon>
        <taxon>asterids</taxon>
        <taxon>lamiids</taxon>
        <taxon>Lamiales</taxon>
        <taxon>Oleaceae</taxon>
        <taxon>Oleeae</taxon>
        <taxon>Olea</taxon>
    </lineage>
</organism>
<feature type="transmembrane region" description="Helical" evidence="2">
    <location>
        <begin position="15"/>
        <end position="33"/>
    </location>
</feature>
<feature type="transmembrane region" description="Helical" evidence="2">
    <location>
        <begin position="326"/>
        <end position="344"/>
    </location>
</feature>
<accession>A0A8S0R766</accession>
<dbReference type="OrthoDB" id="263957at2759"/>
<dbReference type="Gramene" id="OE9A088803T2">
    <property type="protein sequence ID" value="OE9A088803C2"/>
    <property type="gene ID" value="OE9A088803"/>
</dbReference>
<feature type="transmembrane region" description="Helical" evidence="2">
    <location>
        <begin position="258"/>
        <end position="279"/>
    </location>
</feature>
<protein>
    <submittedName>
        <fullName evidence="3">Molybdate-anion transporter</fullName>
    </submittedName>
</protein>
<dbReference type="AlphaFoldDB" id="A0A8S0R766"/>
<feature type="transmembrane region" description="Helical" evidence="2">
    <location>
        <begin position="409"/>
        <end position="432"/>
    </location>
</feature>
<feature type="transmembrane region" description="Helical" evidence="2">
    <location>
        <begin position="294"/>
        <end position="314"/>
    </location>
</feature>
<keyword evidence="2" id="KW-0472">Membrane</keyword>
<sequence length="446" mass="50508">MGVVIETEVWEPSRALYIFMFICCFLSIFCLPNKSIPNVFDHAPSSSLLRFQRTFLLFYSLSSVIEGLWAVFGEYEWAYYGVSKEQMVMSLCVGYGVSLFFGSFLGMLSDLIGHKKLCLLFYMLHLFVGIWKRITADPAIWLASTCLSLASSVFSFSFETWMVVENEKLGQRKDALNDMFWLMTFFESGSFIGSQVLGNWLIDSNVNKNIASICNAAIVITVIAITYVTHGWKEAPQAASFKDYRILFYKNVICDKRIWLLSWVQACVHFSVVAFWILWAPTIVADGRDVSLGLIYPCFLGARMLGSTGFPWLFNGPLSIQMEECLVYLLIGIGLVFSIVAYDYQEIGVLVMLFILFHACMGLVSPLLAQLRSMYVPNEVRGGMISLSLVPANAISLFLLLQGGYYKRFWNSTIIVFAAFGLFSAACCMHILKKWGKQLHQNRRNL</sequence>
<dbReference type="InterPro" id="IPR036259">
    <property type="entry name" value="MFS_trans_sf"/>
</dbReference>
<dbReference type="Pfam" id="PF05631">
    <property type="entry name" value="MFS_5"/>
    <property type="match status" value="1"/>
</dbReference>
<keyword evidence="4" id="KW-1185">Reference proteome</keyword>
<dbReference type="PANTHER" id="PTHR23516">
    <property type="entry name" value="SAM (S-ADENOSYL METHIONINE) TRANSPORTER"/>
    <property type="match status" value="1"/>
</dbReference>
<keyword evidence="2" id="KW-0812">Transmembrane</keyword>
<comment type="similarity">
    <text evidence="1">Belongs to the major facilitator superfamily. Phosphate:H(+) symporter (TC 2.A.1.9) family.</text>
</comment>
<feature type="transmembrane region" description="Helical" evidence="2">
    <location>
        <begin position="383"/>
        <end position="403"/>
    </location>
</feature>
<feature type="transmembrane region" description="Helical" evidence="2">
    <location>
        <begin position="54"/>
        <end position="72"/>
    </location>
</feature>
<gene>
    <name evidence="3" type="ORF">OLEA9_A088803</name>
</gene>
<reference evidence="3 4" key="1">
    <citation type="submission" date="2019-12" db="EMBL/GenBank/DDBJ databases">
        <authorList>
            <person name="Alioto T."/>
            <person name="Alioto T."/>
            <person name="Gomez Garrido J."/>
        </authorList>
    </citation>
    <scope>NUCLEOTIDE SEQUENCE [LARGE SCALE GENOMIC DNA]</scope>
</reference>
<dbReference type="InterPro" id="IPR008509">
    <property type="entry name" value="MOT2/MFSD5"/>
</dbReference>
<dbReference type="GO" id="GO:0015098">
    <property type="term" value="F:molybdate ion transmembrane transporter activity"/>
    <property type="evidence" value="ECO:0007669"/>
    <property type="project" value="InterPro"/>
</dbReference>
<proteinExistence type="inferred from homology"/>
<name>A0A8S0R766_OLEEU</name>
<evidence type="ECO:0000313" key="3">
    <source>
        <dbReference type="EMBL" id="CAA2974993.1"/>
    </source>
</evidence>
<dbReference type="EMBL" id="CACTIH010002217">
    <property type="protein sequence ID" value="CAA2974993.1"/>
    <property type="molecule type" value="Genomic_DNA"/>
</dbReference>
<dbReference type="GO" id="GO:0016020">
    <property type="term" value="C:membrane"/>
    <property type="evidence" value="ECO:0007669"/>
    <property type="project" value="InterPro"/>
</dbReference>
<feature type="transmembrane region" description="Helical" evidence="2">
    <location>
        <begin position="140"/>
        <end position="158"/>
    </location>
</feature>
<dbReference type="Proteomes" id="UP000594638">
    <property type="component" value="Unassembled WGS sequence"/>
</dbReference>
<dbReference type="SUPFAM" id="SSF103473">
    <property type="entry name" value="MFS general substrate transporter"/>
    <property type="match status" value="1"/>
</dbReference>
<dbReference type="Gene3D" id="1.20.1250.20">
    <property type="entry name" value="MFS general substrate transporter like domains"/>
    <property type="match status" value="1"/>
</dbReference>
<feature type="transmembrane region" description="Helical" evidence="2">
    <location>
        <begin position="179"/>
        <end position="198"/>
    </location>
</feature>
<evidence type="ECO:0000256" key="1">
    <source>
        <dbReference type="ARBA" id="ARBA00044504"/>
    </source>
</evidence>
<feature type="transmembrane region" description="Helical" evidence="2">
    <location>
        <begin position="210"/>
        <end position="228"/>
    </location>
</feature>
<dbReference type="PANTHER" id="PTHR23516:SF2">
    <property type="entry name" value="MOLYBDATE-ANION TRANSPORTER"/>
    <property type="match status" value="1"/>
</dbReference>
<comment type="caution">
    <text evidence="3">The sequence shown here is derived from an EMBL/GenBank/DDBJ whole genome shotgun (WGS) entry which is preliminary data.</text>
</comment>
<evidence type="ECO:0000256" key="2">
    <source>
        <dbReference type="SAM" id="Phobius"/>
    </source>
</evidence>
<evidence type="ECO:0000313" key="4">
    <source>
        <dbReference type="Proteomes" id="UP000594638"/>
    </source>
</evidence>
<feature type="transmembrane region" description="Helical" evidence="2">
    <location>
        <begin position="350"/>
        <end position="371"/>
    </location>
</feature>
<keyword evidence="2" id="KW-1133">Transmembrane helix</keyword>